<dbReference type="PANTHER" id="PTHR32024:SF2">
    <property type="entry name" value="TRK SYSTEM POTASSIUM UPTAKE PROTEIN TRKG-RELATED"/>
    <property type="match status" value="1"/>
</dbReference>
<keyword evidence="3 12" id="KW-0813">Transport</keyword>
<feature type="binding site" evidence="13">
    <location>
        <position position="319"/>
    </location>
    <ligand>
        <name>K(+)</name>
        <dbReference type="ChEBI" id="CHEBI:29103"/>
    </ligand>
</feature>
<feature type="transmembrane region" description="Helical" evidence="14">
    <location>
        <begin position="237"/>
        <end position="255"/>
    </location>
</feature>
<feature type="transmembrane region" description="Helical" evidence="14">
    <location>
        <begin position="69"/>
        <end position="90"/>
    </location>
</feature>
<dbReference type="OrthoDB" id="9810952at2"/>
<dbReference type="PIRSF" id="PIRSF006247">
    <property type="entry name" value="TrkH"/>
    <property type="match status" value="1"/>
</dbReference>
<gene>
    <name evidence="15" type="ORF">ND2E_1949</name>
</gene>
<dbReference type="NCBIfam" id="TIGR00933">
    <property type="entry name" value="2a38"/>
    <property type="match status" value="1"/>
</dbReference>
<dbReference type="PANTHER" id="PTHR32024">
    <property type="entry name" value="TRK SYSTEM POTASSIUM UPTAKE PROTEIN TRKG-RELATED"/>
    <property type="match status" value="1"/>
</dbReference>
<reference evidence="15 16" key="1">
    <citation type="submission" date="2014-08" db="EMBL/GenBank/DDBJ databases">
        <title>Genomic and Phenotypic Diversity of Colwellia psychrerythraea strains from Disparate Marine Basins.</title>
        <authorList>
            <person name="Techtmann S.M."/>
            <person name="Stelling S.C."/>
            <person name="Utturkar S.M."/>
            <person name="Alshibli N."/>
            <person name="Harris A."/>
            <person name="Brown S.D."/>
            <person name="Hazen T.C."/>
        </authorList>
    </citation>
    <scope>NUCLEOTIDE SEQUENCE [LARGE SCALE GENOMIC DNA]</scope>
    <source>
        <strain evidence="15 16">ND2E</strain>
    </source>
</reference>
<dbReference type="AlphaFoldDB" id="A0A099KX43"/>
<feature type="transmembrane region" description="Helical" evidence="14">
    <location>
        <begin position="336"/>
        <end position="364"/>
    </location>
</feature>
<dbReference type="RefSeq" id="WP_033092665.1">
    <property type="nucleotide sequence ID" value="NZ_JQED01000005.1"/>
</dbReference>
<feature type="binding site" evidence="13">
    <location>
        <position position="220"/>
    </location>
    <ligand>
        <name>K(+)</name>
        <dbReference type="ChEBI" id="CHEBI:29103"/>
    </ligand>
</feature>
<evidence type="ECO:0000256" key="5">
    <source>
        <dbReference type="ARBA" id="ARBA00022519"/>
    </source>
</evidence>
<keyword evidence="13" id="KW-0479">Metal-binding</keyword>
<comment type="function">
    <text evidence="12">Low-affinity potassium transport system. Interacts with Trk system potassium uptake protein TrkA.</text>
</comment>
<feature type="binding site" evidence="13">
    <location>
        <position position="112"/>
    </location>
    <ligand>
        <name>K(+)</name>
        <dbReference type="ChEBI" id="CHEBI:29103"/>
    </ligand>
</feature>
<evidence type="ECO:0000256" key="9">
    <source>
        <dbReference type="ARBA" id="ARBA00022989"/>
    </source>
</evidence>
<feature type="transmembrane region" description="Helical" evidence="14">
    <location>
        <begin position="456"/>
        <end position="481"/>
    </location>
</feature>
<comment type="similarity">
    <text evidence="2 12">Belongs to the TrkH potassium transport family.</text>
</comment>
<dbReference type="GO" id="GO:0046872">
    <property type="term" value="F:metal ion binding"/>
    <property type="evidence" value="ECO:0007669"/>
    <property type="project" value="UniProtKB-KW"/>
</dbReference>
<feature type="binding site" evidence="13">
    <location>
        <position position="221"/>
    </location>
    <ligand>
        <name>K(+)</name>
        <dbReference type="ChEBI" id="CHEBI:29103"/>
    </ligand>
</feature>
<dbReference type="PATRIC" id="fig|28229.4.peg.969"/>
<comment type="subcellular location">
    <subcellularLocation>
        <location evidence="1 12">Cell inner membrane</location>
        <topology evidence="1 12">Multi-pass membrane protein</topology>
    </subcellularLocation>
</comment>
<feature type="binding site" evidence="13">
    <location>
        <position position="436"/>
    </location>
    <ligand>
        <name>K(+)</name>
        <dbReference type="ChEBI" id="CHEBI:29103"/>
    </ligand>
</feature>
<feature type="transmembrane region" description="Helical" evidence="14">
    <location>
        <begin position="37"/>
        <end position="57"/>
    </location>
</feature>
<keyword evidence="7 14" id="KW-0812">Transmembrane</keyword>
<evidence type="ECO:0000256" key="13">
    <source>
        <dbReference type="PIRSR" id="PIRSR006247-1"/>
    </source>
</evidence>
<dbReference type="EMBL" id="JQED01000005">
    <property type="protein sequence ID" value="KGJ94760.1"/>
    <property type="molecule type" value="Genomic_DNA"/>
</dbReference>
<evidence type="ECO:0000313" key="15">
    <source>
        <dbReference type="EMBL" id="KGJ94760.1"/>
    </source>
</evidence>
<evidence type="ECO:0000256" key="10">
    <source>
        <dbReference type="ARBA" id="ARBA00023065"/>
    </source>
</evidence>
<keyword evidence="11 12" id="KW-0472">Membrane</keyword>
<feature type="transmembrane region" description="Helical" evidence="14">
    <location>
        <begin position="7"/>
        <end position="31"/>
    </location>
</feature>
<keyword evidence="4 12" id="KW-1003">Cell membrane</keyword>
<dbReference type="InterPro" id="IPR003445">
    <property type="entry name" value="Cat_transpt"/>
</dbReference>
<evidence type="ECO:0000256" key="2">
    <source>
        <dbReference type="ARBA" id="ARBA00009137"/>
    </source>
</evidence>
<evidence type="ECO:0000256" key="3">
    <source>
        <dbReference type="ARBA" id="ARBA00022448"/>
    </source>
</evidence>
<dbReference type="GO" id="GO:0005886">
    <property type="term" value="C:plasma membrane"/>
    <property type="evidence" value="ECO:0007669"/>
    <property type="project" value="UniProtKB-SubCell"/>
</dbReference>
<accession>A0A099KX43</accession>
<keyword evidence="10 12" id="KW-0406">Ion transport</keyword>
<evidence type="ECO:0000256" key="14">
    <source>
        <dbReference type="SAM" id="Phobius"/>
    </source>
</evidence>
<evidence type="ECO:0000256" key="11">
    <source>
        <dbReference type="ARBA" id="ARBA00023136"/>
    </source>
</evidence>
<dbReference type="GO" id="GO:0015379">
    <property type="term" value="F:potassium:chloride symporter activity"/>
    <property type="evidence" value="ECO:0007669"/>
    <property type="project" value="InterPro"/>
</dbReference>
<keyword evidence="8 12" id="KW-0630">Potassium</keyword>
<feature type="transmembrane region" description="Helical" evidence="14">
    <location>
        <begin position="136"/>
        <end position="163"/>
    </location>
</feature>
<feature type="binding site" evidence="13">
    <location>
        <position position="318"/>
    </location>
    <ligand>
        <name>K(+)</name>
        <dbReference type="ChEBI" id="CHEBI:29103"/>
    </ligand>
</feature>
<feature type="transmembrane region" description="Helical" evidence="14">
    <location>
        <begin position="184"/>
        <end position="203"/>
    </location>
</feature>
<feature type="transmembrane region" description="Helical" evidence="14">
    <location>
        <begin position="396"/>
        <end position="417"/>
    </location>
</feature>
<evidence type="ECO:0000256" key="4">
    <source>
        <dbReference type="ARBA" id="ARBA00022475"/>
    </source>
</evidence>
<keyword evidence="5 12" id="KW-0997">Cell inner membrane</keyword>
<dbReference type="InterPro" id="IPR004772">
    <property type="entry name" value="TrkH"/>
</dbReference>
<proteinExistence type="inferred from homology"/>
<feature type="transmembrane region" description="Helical" evidence="14">
    <location>
        <begin position="276"/>
        <end position="298"/>
    </location>
</feature>
<comment type="caution">
    <text evidence="15">The sequence shown here is derived from an EMBL/GenBank/DDBJ whole genome shotgun (WGS) entry which is preliminary data.</text>
</comment>
<sequence>MQYKNIIRILGLLVGLLSVTMLPPALISLIYRDGGGLPFILAFLWCICTGFLAWYPNRLEKTDLKAREGFLIVVLFWFVLASFSAIPLMLLEQPNLSTADAFFESFSGLTTTGATILNHIDDLPHAVLWYRQQLQWLGGMGIIVLAVAVLPMLGIGGMQLYRAETPGPVKDSKMTPRIADTAKHLWYIYLGLTIACALAYWLAGMSGFDAICHAFSTIAIGGFSTHDASMGYFNSPTINLVCVTFLLIAGVNFALHYAAVQSRSIKSYFYDPEFKVFIGIQIVLTLICFIVLLTTGTYQDADQALDQALFQSVSISTTAGFATTSFADWPTLLPMLLIFSSFIGGCAGSTGGGMKVVRVVLLYLQGLRELNKLVHPKAIFSIKLGRKVLPDRVVEAVWGFFSAYAAVFVICMLLLLAAGMDDITAFTAVAACINNLGPGLGEVAANFSSINDMSKWVLIMAMLFGRLEIFTLLVLFTPAFWRS</sequence>
<evidence type="ECO:0000256" key="12">
    <source>
        <dbReference type="PIRNR" id="PIRNR006247"/>
    </source>
</evidence>
<dbReference type="Proteomes" id="UP000029843">
    <property type="component" value="Unassembled WGS sequence"/>
</dbReference>
<dbReference type="Pfam" id="PF02386">
    <property type="entry name" value="TrkH"/>
    <property type="match status" value="1"/>
</dbReference>
<evidence type="ECO:0000256" key="8">
    <source>
        <dbReference type="ARBA" id="ARBA00022958"/>
    </source>
</evidence>
<evidence type="ECO:0000256" key="1">
    <source>
        <dbReference type="ARBA" id="ARBA00004429"/>
    </source>
</evidence>
<evidence type="ECO:0000256" key="6">
    <source>
        <dbReference type="ARBA" id="ARBA00022538"/>
    </source>
</evidence>
<organism evidence="15 16">
    <name type="scientific">Colwellia psychrerythraea</name>
    <name type="common">Vibrio psychroerythus</name>
    <dbReference type="NCBI Taxonomy" id="28229"/>
    <lineage>
        <taxon>Bacteria</taxon>
        <taxon>Pseudomonadati</taxon>
        <taxon>Pseudomonadota</taxon>
        <taxon>Gammaproteobacteria</taxon>
        <taxon>Alteromonadales</taxon>
        <taxon>Colwelliaceae</taxon>
        <taxon>Colwellia</taxon>
    </lineage>
</organism>
<name>A0A099KX43_COLPS</name>
<keyword evidence="9 14" id="KW-1133">Transmembrane helix</keyword>
<keyword evidence="6 12" id="KW-0633">Potassium transport</keyword>
<feature type="binding site" evidence="13">
    <location>
        <position position="435"/>
    </location>
    <ligand>
        <name>K(+)</name>
        <dbReference type="ChEBI" id="CHEBI:29103"/>
    </ligand>
</feature>
<evidence type="ECO:0000313" key="16">
    <source>
        <dbReference type="Proteomes" id="UP000029843"/>
    </source>
</evidence>
<protein>
    <recommendedName>
        <fullName evidence="12">Trk system potassium uptake protein</fullName>
    </recommendedName>
</protein>
<feature type="binding site" evidence="13">
    <location>
        <position position="111"/>
    </location>
    <ligand>
        <name>K(+)</name>
        <dbReference type="ChEBI" id="CHEBI:29103"/>
    </ligand>
</feature>
<evidence type="ECO:0000256" key="7">
    <source>
        <dbReference type="ARBA" id="ARBA00022692"/>
    </source>
</evidence>